<organism evidence="1 2">
    <name type="scientific">Brachionus plicatilis</name>
    <name type="common">Marine rotifer</name>
    <name type="synonym">Brachionus muelleri</name>
    <dbReference type="NCBI Taxonomy" id="10195"/>
    <lineage>
        <taxon>Eukaryota</taxon>
        <taxon>Metazoa</taxon>
        <taxon>Spiralia</taxon>
        <taxon>Gnathifera</taxon>
        <taxon>Rotifera</taxon>
        <taxon>Eurotatoria</taxon>
        <taxon>Monogononta</taxon>
        <taxon>Pseudotrocha</taxon>
        <taxon>Ploima</taxon>
        <taxon>Brachionidae</taxon>
        <taxon>Brachionus</taxon>
    </lineage>
</organism>
<sequence length="77" mass="9244">MMNHKVHHVTKSHGYTIVDYGEKVTQLVKQIFPKTETSDDIDRLIQDRFLEGLYNQRLREKVRAKMLKMRQIETEKV</sequence>
<protein>
    <submittedName>
        <fullName evidence="1">Uncharacterized protein</fullName>
    </submittedName>
</protein>
<proteinExistence type="predicted"/>
<gene>
    <name evidence="1" type="ORF">BpHYR1_040714</name>
</gene>
<name>A0A3M7SL32_BRAPC</name>
<evidence type="ECO:0000313" key="1">
    <source>
        <dbReference type="EMBL" id="RNA36432.1"/>
    </source>
</evidence>
<keyword evidence="2" id="KW-1185">Reference proteome</keyword>
<reference evidence="1 2" key="1">
    <citation type="journal article" date="2018" name="Sci. Rep.">
        <title>Genomic signatures of local adaptation to the degree of environmental predictability in rotifers.</title>
        <authorList>
            <person name="Franch-Gras L."/>
            <person name="Hahn C."/>
            <person name="Garcia-Roger E.M."/>
            <person name="Carmona M.J."/>
            <person name="Serra M."/>
            <person name="Gomez A."/>
        </authorList>
    </citation>
    <scope>NUCLEOTIDE SEQUENCE [LARGE SCALE GENOMIC DNA]</scope>
    <source>
        <strain evidence="1">HYR1</strain>
    </source>
</reference>
<dbReference type="Proteomes" id="UP000276133">
    <property type="component" value="Unassembled WGS sequence"/>
</dbReference>
<dbReference type="AlphaFoldDB" id="A0A3M7SL32"/>
<comment type="caution">
    <text evidence="1">The sequence shown here is derived from an EMBL/GenBank/DDBJ whole genome shotgun (WGS) entry which is preliminary data.</text>
</comment>
<dbReference type="EMBL" id="REGN01001189">
    <property type="protein sequence ID" value="RNA36432.1"/>
    <property type="molecule type" value="Genomic_DNA"/>
</dbReference>
<evidence type="ECO:0000313" key="2">
    <source>
        <dbReference type="Proteomes" id="UP000276133"/>
    </source>
</evidence>
<accession>A0A3M7SL32</accession>